<evidence type="ECO:0000313" key="2">
    <source>
        <dbReference type="EMBL" id="EPZ36888.1"/>
    </source>
</evidence>
<dbReference type="InterPro" id="IPR052402">
    <property type="entry name" value="ADCK_kinase"/>
</dbReference>
<protein>
    <submittedName>
        <fullName evidence="2">UbiB domain-containing protein</fullName>
    </submittedName>
</protein>
<dbReference type="EMBL" id="KE560403">
    <property type="protein sequence ID" value="EPZ36888.1"/>
    <property type="molecule type" value="Genomic_DNA"/>
</dbReference>
<gene>
    <name evidence="2" type="ORF">O9G_004477</name>
</gene>
<sequence length="473" mass="54470">CIRLAAFFIPLLISYPFFKPCKIVWYKWFKWTLSRNGACFIKLGQWLATQTSIVGKDFARILCDLHDSAYVHIMDEKAILGIKGLINVAVKPIGAGCIAQVHKGVWNADGVLQEVAVKIRHPKVYENVVCDLTIIYEAFKILEKLPIIQSILRKEQILVFGKSMMEQIDLRNEAAHMNIFRENFRKEKDVSFPRILYCDKSTIVESFEPGTSLMQLKEHLDEEAKEKIVFKTLKAFIKMSIVDNFTHGDLHPGNILIRFQLKRAKKFWNRFWDVKSIPFFDFCGEMDAMPLPFAKPRLQETLESPKEIETGLEKYPKDYEPCLVILDTGLVTRLEQEQYTNLLLLFYSLILEKNSENAANLILRQAHQGDCPNISHFLVEMPILIDRHLRNGAVPDMTDILGEVVSIVRKSGVVLDDKFLGLLIGYLVLQWVGTDIARGVDVKDVARSVHDEYLCNHKPWIKIIEEKYSQKLI</sequence>
<dbReference type="SUPFAM" id="SSF56112">
    <property type="entry name" value="Protein kinase-like (PK-like)"/>
    <property type="match status" value="1"/>
</dbReference>
<reference evidence="2 3" key="1">
    <citation type="journal article" date="2013" name="Curr. Biol.">
        <title>Shared signatures of parasitism and phylogenomics unite Cryptomycota and microsporidia.</title>
        <authorList>
            <person name="James T.Y."/>
            <person name="Pelin A."/>
            <person name="Bonen L."/>
            <person name="Ahrendt S."/>
            <person name="Sain D."/>
            <person name="Corradi N."/>
            <person name="Stajich J.E."/>
        </authorList>
    </citation>
    <scope>NUCLEOTIDE SEQUENCE [LARGE SCALE GENOMIC DNA]</scope>
    <source>
        <strain evidence="2 3">CSF55</strain>
    </source>
</reference>
<proteinExistence type="predicted"/>
<organism evidence="2 3">
    <name type="scientific">Rozella allomycis (strain CSF55)</name>
    <dbReference type="NCBI Taxonomy" id="988480"/>
    <lineage>
        <taxon>Eukaryota</taxon>
        <taxon>Fungi</taxon>
        <taxon>Fungi incertae sedis</taxon>
        <taxon>Cryptomycota</taxon>
        <taxon>Cryptomycota incertae sedis</taxon>
        <taxon>Rozella</taxon>
    </lineage>
</organism>
<dbReference type="STRING" id="988480.A0A075B539"/>
<evidence type="ECO:0000259" key="1">
    <source>
        <dbReference type="PROSITE" id="PS50011"/>
    </source>
</evidence>
<dbReference type="AlphaFoldDB" id="A0A075B539"/>
<dbReference type="GO" id="GO:0005524">
    <property type="term" value="F:ATP binding"/>
    <property type="evidence" value="ECO:0007669"/>
    <property type="project" value="InterPro"/>
</dbReference>
<dbReference type="PANTHER" id="PTHR45890">
    <property type="entry name" value="AARF DOMAIN CONTAINING KINASE 2 (PREDICTED)"/>
    <property type="match status" value="1"/>
</dbReference>
<dbReference type="InterPro" id="IPR004147">
    <property type="entry name" value="ABC1_dom"/>
</dbReference>
<dbReference type="Pfam" id="PF03109">
    <property type="entry name" value="ABC1"/>
    <property type="match status" value="1"/>
</dbReference>
<feature type="domain" description="Protein kinase" evidence="1">
    <location>
        <begin position="87"/>
        <end position="473"/>
    </location>
</feature>
<dbReference type="HOGENOM" id="CLU_006533_6_1_1"/>
<dbReference type="InterPro" id="IPR011009">
    <property type="entry name" value="Kinase-like_dom_sf"/>
</dbReference>
<evidence type="ECO:0000313" key="3">
    <source>
        <dbReference type="Proteomes" id="UP000030755"/>
    </source>
</evidence>
<dbReference type="OrthoDB" id="1290869at2759"/>
<dbReference type="PROSITE" id="PS50011">
    <property type="entry name" value="PROTEIN_KINASE_DOM"/>
    <property type="match status" value="1"/>
</dbReference>
<accession>A0A075B539</accession>
<dbReference type="PANTHER" id="PTHR45890:SF1">
    <property type="entry name" value="AARF DOMAIN CONTAINING KINASE 2"/>
    <property type="match status" value="1"/>
</dbReference>
<dbReference type="GO" id="GO:0004672">
    <property type="term" value="F:protein kinase activity"/>
    <property type="evidence" value="ECO:0007669"/>
    <property type="project" value="InterPro"/>
</dbReference>
<dbReference type="InterPro" id="IPR000719">
    <property type="entry name" value="Prot_kinase_dom"/>
</dbReference>
<dbReference type="GO" id="GO:0005739">
    <property type="term" value="C:mitochondrion"/>
    <property type="evidence" value="ECO:0007669"/>
    <property type="project" value="TreeGrafter"/>
</dbReference>
<dbReference type="Proteomes" id="UP000030755">
    <property type="component" value="Unassembled WGS sequence"/>
</dbReference>
<name>A0A075B539_ROZAC</name>
<feature type="non-terminal residue" evidence="2">
    <location>
        <position position="1"/>
    </location>
</feature>
<keyword evidence="3" id="KW-1185">Reference proteome</keyword>